<dbReference type="Gene3D" id="2.160.10.10">
    <property type="entry name" value="Hexapeptide repeat proteins"/>
    <property type="match status" value="1"/>
</dbReference>
<accession>A0A0E3ZBR3</accession>
<dbReference type="HOGENOM" id="CLU_051638_9_1_10"/>
<dbReference type="KEGG" id="pko:PKOR_00855"/>
<evidence type="ECO:0008006" key="7">
    <source>
        <dbReference type="Google" id="ProtNLM"/>
    </source>
</evidence>
<evidence type="ECO:0000256" key="4">
    <source>
        <dbReference type="ARBA" id="ARBA00023315"/>
    </source>
</evidence>
<keyword evidence="3" id="KW-0677">Repeat</keyword>
<sequence>MIHPLSDVQSTQIGEGTKIWQFAVVLEGAVIGANCNINCHTFVENRVVIGDNVTIKSGVYLWDGVIIESDAFIGPCVTFVNNPFPRSKHYPEKHIGAKVCKGASIGANATIMGGIIVGEYAMVGAGSVVTKNVPPRALVVGVPAKVIGWLNEDGTKMRHDGSYYIGSDSSKWHVVNNNIEQL</sequence>
<keyword evidence="4" id="KW-0012">Acyltransferase</keyword>
<gene>
    <name evidence="5" type="ORF">PKOR_00855</name>
</gene>
<dbReference type="GO" id="GO:0016746">
    <property type="term" value="F:acyltransferase activity"/>
    <property type="evidence" value="ECO:0007669"/>
    <property type="project" value="UniProtKB-KW"/>
</dbReference>
<evidence type="ECO:0000256" key="2">
    <source>
        <dbReference type="ARBA" id="ARBA00022679"/>
    </source>
</evidence>
<name>A0A0E3ZBR3_9BACT</name>
<dbReference type="InterPro" id="IPR050179">
    <property type="entry name" value="Trans_hexapeptide_repeat"/>
</dbReference>
<dbReference type="Pfam" id="PF00132">
    <property type="entry name" value="Hexapep"/>
    <property type="match status" value="3"/>
</dbReference>
<evidence type="ECO:0000256" key="3">
    <source>
        <dbReference type="ARBA" id="ARBA00022737"/>
    </source>
</evidence>
<dbReference type="SUPFAM" id="SSF51161">
    <property type="entry name" value="Trimeric LpxA-like enzymes"/>
    <property type="match status" value="1"/>
</dbReference>
<dbReference type="CDD" id="cd03358">
    <property type="entry name" value="LbH_WxcM_N_like"/>
    <property type="match status" value="1"/>
</dbReference>
<dbReference type="PANTHER" id="PTHR43300:SF4">
    <property type="entry name" value="ACYL-[ACYL-CARRIER-PROTEIN]--UDP-N-ACETYLGLUCOSAMINE O-ACYLTRANSFERASE"/>
    <property type="match status" value="1"/>
</dbReference>
<proteinExistence type="inferred from homology"/>
<keyword evidence="2" id="KW-0808">Transferase</keyword>
<dbReference type="InterPro" id="IPR001451">
    <property type="entry name" value="Hexapep"/>
</dbReference>
<dbReference type="PROSITE" id="PS00101">
    <property type="entry name" value="HEXAPEP_TRANSFERASES"/>
    <property type="match status" value="1"/>
</dbReference>
<evidence type="ECO:0000313" key="5">
    <source>
        <dbReference type="EMBL" id="AKD01954.1"/>
    </source>
</evidence>
<dbReference type="InterPro" id="IPR018357">
    <property type="entry name" value="Hexapep_transf_CS"/>
</dbReference>
<dbReference type="Proteomes" id="UP000033109">
    <property type="component" value="Chromosome"/>
</dbReference>
<evidence type="ECO:0000256" key="1">
    <source>
        <dbReference type="ARBA" id="ARBA00007274"/>
    </source>
</evidence>
<dbReference type="EMBL" id="CP009621">
    <property type="protein sequence ID" value="AKD01954.1"/>
    <property type="molecule type" value="Genomic_DNA"/>
</dbReference>
<dbReference type="PANTHER" id="PTHR43300">
    <property type="entry name" value="ACETYLTRANSFERASE"/>
    <property type="match status" value="1"/>
</dbReference>
<dbReference type="RefSeq" id="WP_046308659.1">
    <property type="nucleotide sequence ID" value="NZ_CBCSCY010000044.1"/>
</dbReference>
<protein>
    <recommendedName>
        <fullName evidence="7">dTDP-6-deoxy-3,4-keto-hexulose isomerase</fullName>
    </recommendedName>
</protein>
<dbReference type="AlphaFoldDB" id="A0A0E3ZBR3"/>
<comment type="similarity">
    <text evidence="1">Belongs to the transferase hexapeptide repeat family.</text>
</comment>
<reference evidence="5 6" key="1">
    <citation type="journal article" date="2015" name="Sci. Rep.">
        <title>Unraveling adaptation of Pontibacter korlensis to radiation and infertility in desert through complete genome and comparative transcriptomic analysis.</title>
        <authorList>
            <person name="Dai J."/>
            <person name="Dai W."/>
            <person name="Qiu C."/>
            <person name="Yang Z."/>
            <person name="Zhang Y."/>
            <person name="Zhou M."/>
            <person name="Zhang L."/>
            <person name="Fang C."/>
            <person name="Gao Q."/>
            <person name="Yang Q."/>
            <person name="Li X."/>
            <person name="Wang Z."/>
            <person name="Wang Z."/>
            <person name="Jia Z."/>
            <person name="Chen X."/>
        </authorList>
    </citation>
    <scope>NUCLEOTIDE SEQUENCE [LARGE SCALE GENOMIC DNA]</scope>
    <source>
        <strain evidence="5 6">X14-1T</strain>
    </source>
</reference>
<dbReference type="InterPro" id="IPR011004">
    <property type="entry name" value="Trimer_LpxA-like_sf"/>
</dbReference>
<dbReference type="OrthoDB" id="9801697at2"/>
<dbReference type="STRING" id="400092.PKOR_00855"/>
<keyword evidence="6" id="KW-1185">Reference proteome</keyword>
<dbReference type="PATRIC" id="fig|400092.3.peg.197"/>
<evidence type="ECO:0000313" key="6">
    <source>
        <dbReference type="Proteomes" id="UP000033109"/>
    </source>
</evidence>
<organism evidence="5 6">
    <name type="scientific">Pontibacter korlensis</name>
    <dbReference type="NCBI Taxonomy" id="400092"/>
    <lineage>
        <taxon>Bacteria</taxon>
        <taxon>Pseudomonadati</taxon>
        <taxon>Bacteroidota</taxon>
        <taxon>Cytophagia</taxon>
        <taxon>Cytophagales</taxon>
        <taxon>Hymenobacteraceae</taxon>
        <taxon>Pontibacter</taxon>
    </lineage>
</organism>